<proteinExistence type="predicted"/>
<evidence type="ECO:0000313" key="3">
    <source>
        <dbReference type="Proteomes" id="UP001333110"/>
    </source>
</evidence>
<evidence type="ECO:0000256" key="1">
    <source>
        <dbReference type="SAM" id="MobiDB-lite"/>
    </source>
</evidence>
<evidence type="ECO:0000313" key="2">
    <source>
        <dbReference type="EMBL" id="KAK4805617.1"/>
    </source>
</evidence>
<reference evidence="2 3" key="1">
    <citation type="journal article" date="2023" name="J. Hered.">
        <title>Chromosome-level genome of the wood stork (Mycteria americana) provides insight into avian chromosome evolution.</title>
        <authorList>
            <person name="Flamio R. Jr."/>
            <person name="Ramstad K.M."/>
        </authorList>
    </citation>
    <scope>NUCLEOTIDE SEQUENCE [LARGE SCALE GENOMIC DNA]</scope>
    <source>
        <strain evidence="2">JAX WOST 10</strain>
    </source>
</reference>
<evidence type="ECO:0008006" key="4">
    <source>
        <dbReference type="Google" id="ProtNLM"/>
    </source>
</evidence>
<dbReference type="PANTHER" id="PTHR33332">
    <property type="entry name" value="REVERSE TRANSCRIPTASE DOMAIN-CONTAINING PROTEIN"/>
    <property type="match status" value="1"/>
</dbReference>
<dbReference type="Proteomes" id="UP001333110">
    <property type="component" value="Unassembled WGS sequence"/>
</dbReference>
<comment type="caution">
    <text evidence="2">The sequence shown here is derived from an EMBL/GenBank/DDBJ whole genome shotgun (WGS) entry which is preliminary data.</text>
</comment>
<feature type="region of interest" description="Disordered" evidence="1">
    <location>
        <begin position="161"/>
        <end position="191"/>
    </location>
</feature>
<gene>
    <name evidence="2" type="ORF">QYF61_016467</name>
</gene>
<accession>A0AAN7MHC4</accession>
<dbReference type="AlphaFoldDB" id="A0AAN7MHC4"/>
<keyword evidence="3" id="KW-1185">Reference proteome</keyword>
<dbReference type="EMBL" id="JAUNZN010000068">
    <property type="protein sequence ID" value="KAK4805617.1"/>
    <property type="molecule type" value="Genomic_DNA"/>
</dbReference>
<sequence length="191" mass="20983">MSQHQQDNPKLMQTADILLQKLAAHGLEEHELLWENNLAGWPGPKSLLGPVLFNIFINNLDEGIECTLSKFADNTKLCGSVDLPEGRKALQRDLDRLGRWAEVNCMRFNTAQCCEGGNMSAAFSLFPSRFPCSPRDTWREPRGGRESAALGWSSAAELGWAPGMEGAPGKRAALQRDSSAQEQLLCKGQQG</sequence>
<name>A0AAN7MHC4_MYCAM</name>
<organism evidence="2 3">
    <name type="scientific">Mycteria americana</name>
    <name type="common">Wood stork</name>
    <dbReference type="NCBI Taxonomy" id="33587"/>
    <lineage>
        <taxon>Eukaryota</taxon>
        <taxon>Metazoa</taxon>
        <taxon>Chordata</taxon>
        <taxon>Craniata</taxon>
        <taxon>Vertebrata</taxon>
        <taxon>Euteleostomi</taxon>
        <taxon>Archelosauria</taxon>
        <taxon>Archosauria</taxon>
        <taxon>Dinosauria</taxon>
        <taxon>Saurischia</taxon>
        <taxon>Theropoda</taxon>
        <taxon>Coelurosauria</taxon>
        <taxon>Aves</taxon>
        <taxon>Neognathae</taxon>
        <taxon>Neoaves</taxon>
        <taxon>Aequornithes</taxon>
        <taxon>Ciconiiformes</taxon>
        <taxon>Ciconiidae</taxon>
        <taxon>Mycteria</taxon>
    </lineage>
</organism>
<protein>
    <recommendedName>
        <fullName evidence="4">Rna-directed dna polymerase from mobile element jockey-like</fullName>
    </recommendedName>
</protein>